<dbReference type="Proteomes" id="UP001271007">
    <property type="component" value="Unassembled WGS sequence"/>
</dbReference>
<protein>
    <submittedName>
        <fullName evidence="1">Uncharacterized protein</fullName>
    </submittedName>
</protein>
<evidence type="ECO:0000313" key="2">
    <source>
        <dbReference type="Proteomes" id="UP001271007"/>
    </source>
</evidence>
<dbReference type="EMBL" id="JAWDJX010000001">
    <property type="protein sequence ID" value="KAK3058671.1"/>
    <property type="molecule type" value="Genomic_DNA"/>
</dbReference>
<sequence length="178" mass="20269">MAGRVDMTTLSRELCKRFPELEEADFILLDRVRIEGMDLEMADGEDPVTIGLYIVEDLAADAVDYTLSILPYHQHPGADREGFYLLGGRAYLDRPGANVLTAPSSSGRSKFAMMHFGGKMYHVVVQPSGDDVRRALWRGFDVQEDVIWGFWTTKIRSTVWEQFRCSVYHSIDHCVRYA</sequence>
<reference evidence="1" key="1">
    <citation type="submission" date="2023-04" db="EMBL/GenBank/DDBJ databases">
        <title>Black Yeasts Isolated from many extreme environments.</title>
        <authorList>
            <person name="Coleine C."/>
            <person name="Stajich J.E."/>
            <person name="Selbmann L."/>
        </authorList>
    </citation>
    <scope>NUCLEOTIDE SEQUENCE</scope>
    <source>
        <strain evidence="1">CCFEE 5312</strain>
    </source>
</reference>
<evidence type="ECO:0000313" key="1">
    <source>
        <dbReference type="EMBL" id="KAK3058671.1"/>
    </source>
</evidence>
<name>A0AAJ0GJ87_9PEZI</name>
<keyword evidence="2" id="KW-1185">Reference proteome</keyword>
<dbReference type="AlphaFoldDB" id="A0AAJ0GJ87"/>
<organism evidence="1 2">
    <name type="scientific">Extremus antarcticus</name>
    <dbReference type="NCBI Taxonomy" id="702011"/>
    <lineage>
        <taxon>Eukaryota</taxon>
        <taxon>Fungi</taxon>
        <taxon>Dikarya</taxon>
        <taxon>Ascomycota</taxon>
        <taxon>Pezizomycotina</taxon>
        <taxon>Dothideomycetes</taxon>
        <taxon>Dothideomycetidae</taxon>
        <taxon>Mycosphaerellales</taxon>
        <taxon>Extremaceae</taxon>
        <taxon>Extremus</taxon>
    </lineage>
</organism>
<accession>A0AAJ0GJ87</accession>
<proteinExistence type="predicted"/>
<gene>
    <name evidence="1" type="ORF">LTR09_000236</name>
</gene>
<comment type="caution">
    <text evidence="1">The sequence shown here is derived from an EMBL/GenBank/DDBJ whole genome shotgun (WGS) entry which is preliminary data.</text>
</comment>